<dbReference type="EMBL" id="AGSI01000023">
    <property type="protein sequence ID" value="EIE18567.1"/>
    <property type="molecule type" value="Genomic_DNA"/>
</dbReference>
<gene>
    <name evidence="1" type="ORF">COCSUDRAFT_34518</name>
</gene>
<keyword evidence="2" id="KW-1185">Reference proteome</keyword>
<dbReference type="Proteomes" id="UP000007264">
    <property type="component" value="Unassembled WGS sequence"/>
</dbReference>
<reference evidence="1 2" key="1">
    <citation type="journal article" date="2012" name="Genome Biol.">
        <title>The genome of the polar eukaryotic microalga coccomyxa subellipsoidea reveals traits of cold adaptation.</title>
        <authorList>
            <person name="Blanc G."/>
            <person name="Agarkova I."/>
            <person name="Grimwood J."/>
            <person name="Kuo A."/>
            <person name="Brueggeman A."/>
            <person name="Dunigan D."/>
            <person name="Gurnon J."/>
            <person name="Ladunga I."/>
            <person name="Lindquist E."/>
            <person name="Lucas S."/>
            <person name="Pangilinan J."/>
            <person name="Proschold T."/>
            <person name="Salamov A."/>
            <person name="Schmutz J."/>
            <person name="Weeks D."/>
            <person name="Yamada T."/>
            <person name="Claverie J.M."/>
            <person name="Grigoriev I."/>
            <person name="Van Etten J."/>
            <person name="Lomsadze A."/>
            <person name="Borodovsky M."/>
        </authorList>
    </citation>
    <scope>NUCLEOTIDE SEQUENCE [LARGE SCALE GENOMIC DNA]</scope>
    <source>
        <strain evidence="1 2">C-169</strain>
    </source>
</reference>
<sequence length="67" mass="7521">MLQPLPRPWSGLSCTVSVGSHRHLLRRLSRTLLRQCLLMARKYARVTMGSLGGLLSTQWPVPVVPQL</sequence>
<protein>
    <submittedName>
        <fullName evidence="1">Uncharacterized protein</fullName>
    </submittedName>
</protein>
<evidence type="ECO:0000313" key="2">
    <source>
        <dbReference type="Proteomes" id="UP000007264"/>
    </source>
</evidence>
<dbReference type="GeneID" id="17036452"/>
<name>I0YJJ8_COCSC</name>
<accession>I0YJJ8</accession>
<dbReference type="AlphaFoldDB" id="I0YJJ8"/>
<comment type="caution">
    <text evidence="1">The sequence shown here is derived from an EMBL/GenBank/DDBJ whole genome shotgun (WGS) entry which is preliminary data.</text>
</comment>
<organism evidence="1 2">
    <name type="scientific">Coccomyxa subellipsoidea (strain C-169)</name>
    <name type="common">Green microalga</name>
    <dbReference type="NCBI Taxonomy" id="574566"/>
    <lineage>
        <taxon>Eukaryota</taxon>
        <taxon>Viridiplantae</taxon>
        <taxon>Chlorophyta</taxon>
        <taxon>core chlorophytes</taxon>
        <taxon>Trebouxiophyceae</taxon>
        <taxon>Trebouxiophyceae incertae sedis</taxon>
        <taxon>Coccomyxaceae</taxon>
        <taxon>Coccomyxa</taxon>
        <taxon>Coccomyxa subellipsoidea</taxon>
    </lineage>
</organism>
<dbReference type="RefSeq" id="XP_005643111.1">
    <property type="nucleotide sequence ID" value="XM_005643054.1"/>
</dbReference>
<evidence type="ECO:0000313" key="1">
    <source>
        <dbReference type="EMBL" id="EIE18567.1"/>
    </source>
</evidence>
<dbReference type="KEGG" id="csl:COCSUDRAFT_34518"/>
<proteinExistence type="predicted"/>